<sequence>MGGSRSFWVTGATDGLGLALVRNLLANGQRVAASAGASEELDRLCLHHGDRLLRLPGQLHQQPDADEAGRMIGDAWGSLDGLILNAATCDYLLPGTSDSELFEHLITTNLQAAQHCLEYATPLLDKGDTPQIMAVFSRYSATQLYAPTQFPAGWNNAVQWVREQRSSLLANGIALTVVAPQSLKNPVTAASAVPEDWTADTAALELLARLPAREPELVLETLNPSNLWPLPQH</sequence>
<accession>A0A7S9LG32</accession>
<dbReference type="SUPFAM" id="SSF51735">
    <property type="entry name" value="NAD(P)-binding Rossmann-fold domains"/>
    <property type="match status" value="1"/>
</dbReference>
<gene>
    <name evidence="2" type="ORF">IZU98_18805</name>
</gene>
<dbReference type="AlphaFoldDB" id="A0A7S9LG32"/>
<protein>
    <submittedName>
        <fullName evidence="2">SDR family oxidoreductase</fullName>
    </submittedName>
</protein>
<dbReference type="Proteomes" id="UP000594430">
    <property type="component" value="Chromosome"/>
</dbReference>
<evidence type="ECO:0000313" key="2">
    <source>
        <dbReference type="EMBL" id="QPH48417.1"/>
    </source>
</evidence>
<evidence type="ECO:0000313" key="3">
    <source>
        <dbReference type="Proteomes" id="UP000594430"/>
    </source>
</evidence>
<evidence type="ECO:0000256" key="1">
    <source>
        <dbReference type="ARBA" id="ARBA00006484"/>
    </source>
</evidence>
<proteinExistence type="inferred from homology"/>
<dbReference type="CDD" id="cd05233">
    <property type="entry name" value="SDR_c"/>
    <property type="match status" value="1"/>
</dbReference>
<dbReference type="Pfam" id="PF00106">
    <property type="entry name" value="adh_short"/>
    <property type="match status" value="1"/>
</dbReference>
<dbReference type="PANTHER" id="PTHR42879">
    <property type="entry name" value="3-OXOACYL-(ACYL-CARRIER-PROTEIN) REDUCTASE"/>
    <property type="match status" value="1"/>
</dbReference>
<dbReference type="EMBL" id="CP064946">
    <property type="protein sequence ID" value="QPH48417.1"/>
    <property type="molecule type" value="Genomic_DNA"/>
</dbReference>
<organism evidence="2 3">
    <name type="scientific">Pseudomonas fulva</name>
    <dbReference type="NCBI Taxonomy" id="47880"/>
    <lineage>
        <taxon>Bacteria</taxon>
        <taxon>Pseudomonadati</taxon>
        <taxon>Pseudomonadota</taxon>
        <taxon>Gammaproteobacteria</taxon>
        <taxon>Pseudomonadales</taxon>
        <taxon>Pseudomonadaceae</taxon>
        <taxon>Pseudomonas</taxon>
    </lineage>
</organism>
<dbReference type="PANTHER" id="PTHR42879:SF2">
    <property type="entry name" value="3-OXOACYL-[ACYL-CARRIER-PROTEIN] REDUCTASE FABG"/>
    <property type="match status" value="1"/>
</dbReference>
<dbReference type="PRINTS" id="PR00081">
    <property type="entry name" value="GDHRDH"/>
</dbReference>
<dbReference type="RefSeq" id="WP_196110177.1">
    <property type="nucleotide sequence ID" value="NZ_BQHM01000032.1"/>
</dbReference>
<dbReference type="InterPro" id="IPR050259">
    <property type="entry name" value="SDR"/>
</dbReference>
<reference evidence="2 3" key="1">
    <citation type="submission" date="2020-11" db="EMBL/GenBank/DDBJ databases">
        <title>Pseudomonas fulva producing VIM-24.</title>
        <authorList>
            <person name="Liu S."/>
        </authorList>
    </citation>
    <scope>NUCLEOTIDE SEQUENCE [LARGE SCALE GENOMIC DNA]</scope>
    <source>
        <strain evidence="2 3">ZDHY414</strain>
    </source>
</reference>
<name>A0A7S9LG32_9PSED</name>
<comment type="similarity">
    <text evidence="1">Belongs to the short-chain dehydrogenases/reductases (SDR) family.</text>
</comment>
<dbReference type="InterPro" id="IPR036291">
    <property type="entry name" value="NAD(P)-bd_dom_sf"/>
</dbReference>
<dbReference type="Gene3D" id="3.40.50.720">
    <property type="entry name" value="NAD(P)-binding Rossmann-like Domain"/>
    <property type="match status" value="1"/>
</dbReference>
<dbReference type="InterPro" id="IPR002347">
    <property type="entry name" value="SDR_fam"/>
</dbReference>